<sequence length="362" mass="41674">MSKKHKHNCDHKYEEKQEDTIQNLGPEQRLLAIMLILNALLKKIKTNNMEIKNDLIEVPLVNVDSEKQHKTSDTYESKDKSCDVDGIEGIEDLEDIKDIKDIEGIYNISTIDDKDAAEDYKEIVIEENINRLEDTACEVMPRSKVTSCKATVLQCKPSETLESYFPFKLGVTKIPIILSQFDMQVFIETSVNFPEPVFQVKDLEKTIFLNKCKLIFDANKLFINGLIREEIEYATARTIKENIISGDIKKSTFSIPFQCSTKVCFRTQPLVTKHSSILELEVINPNTNDIGIEEKNYEYFEFFNEKILCKIDSTEIAEIDNKEDIKLLKNTLGESQTFEKMTKKMIVTLGISLIQEQKVFIK</sequence>
<organism evidence="1 2">
    <name type="scientific">Clostridium bovifaecis</name>
    <dbReference type="NCBI Taxonomy" id="2184719"/>
    <lineage>
        <taxon>Bacteria</taxon>
        <taxon>Bacillati</taxon>
        <taxon>Bacillota</taxon>
        <taxon>Clostridia</taxon>
        <taxon>Eubacteriales</taxon>
        <taxon>Clostridiaceae</taxon>
        <taxon>Clostridium</taxon>
    </lineage>
</organism>
<reference evidence="1 2" key="1">
    <citation type="submission" date="2019-12" db="EMBL/GenBank/DDBJ databases">
        <title>Genome sequenceing of Clostridium bovifaecis.</title>
        <authorList>
            <person name="Yao Y."/>
        </authorList>
    </citation>
    <scope>NUCLEOTIDE SEQUENCE [LARGE SCALE GENOMIC DNA]</scope>
    <source>
        <strain evidence="1 2">BXX</strain>
    </source>
</reference>
<accession>A0A6I6F0X7</accession>
<name>A0A6I6F0X7_9CLOT</name>
<dbReference type="InterPro" id="IPR054845">
    <property type="entry name" value="Exosporium_prot_C"/>
</dbReference>
<evidence type="ECO:0008006" key="3">
    <source>
        <dbReference type="Google" id="ProtNLM"/>
    </source>
</evidence>
<dbReference type="Proteomes" id="UP000422764">
    <property type="component" value="Chromosome"/>
</dbReference>
<dbReference type="AlphaFoldDB" id="A0A6I6F0X7"/>
<evidence type="ECO:0000313" key="2">
    <source>
        <dbReference type="Proteomes" id="UP000422764"/>
    </source>
</evidence>
<evidence type="ECO:0000313" key="1">
    <source>
        <dbReference type="EMBL" id="QGU94924.1"/>
    </source>
</evidence>
<gene>
    <name evidence="1" type="ORF">GOM49_07260</name>
</gene>
<dbReference type="EMBL" id="CP046522">
    <property type="protein sequence ID" value="QGU94924.1"/>
    <property type="molecule type" value="Genomic_DNA"/>
</dbReference>
<proteinExistence type="predicted"/>
<dbReference type="NCBIfam" id="NF045794">
    <property type="entry name" value="CsxC_fam"/>
    <property type="match status" value="1"/>
</dbReference>
<protein>
    <recommendedName>
        <fullName evidence="3">DUF3794 domain-containing protein</fullName>
    </recommendedName>
</protein>
<keyword evidence="2" id="KW-1185">Reference proteome</keyword>